<evidence type="ECO:0000313" key="3">
    <source>
        <dbReference type="Proteomes" id="UP000268162"/>
    </source>
</evidence>
<reference evidence="3" key="1">
    <citation type="journal article" date="2018" name="Nat. Microbiol.">
        <title>Leveraging single-cell genomics to expand the fungal tree of life.</title>
        <authorList>
            <person name="Ahrendt S.R."/>
            <person name="Quandt C.A."/>
            <person name="Ciobanu D."/>
            <person name="Clum A."/>
            <person name="Salamov A."/>
            <person name="Andreopoulos B."/>
            <person name="Cheng J.F."/>
            <person name="Woyke T."/>
            <person name="Pelin A."/>
            <person name="Henrissat B."/>
            <person name="Reynolds N.K."/>
            <person name="Benny G.L."/>
            <person name="Smith M.E."/>
            <person name="James T.Y."/>
            <person name="Grigoriev I.V."/>
        </authorList>
    </citation>
    <scope>NUCLEOTIDE SEQUENCE [LARGE SCALE GENOMIC DNA]</scope>
    <source>
        <strain evidence="3">RSA 468</strain>
    </source>
</reference>
<keyword evidence="3" id="KW-1185">Reference proteome</keyword>
<organism evidence="2 3">
    <name type="scientific">Dimargaris cristalligena</name>
    <dbReference type="NCBI Taxonomy" id="215637"/>
    <lineage>
        <taxon>Eukaryota</taxon>
        <taxon>Fungi</taxon>
        <taxon>Fungi incertae sedis</taxon>
        <taxon>Zoopagomycota</taxon>
        <taxon>Kickxellomycotina</taxon>
        <taxon>Dimargaritomycetes</taxon>
        <taxon>Dimargaritales</taxon>
        <taxon>Dimargaritaceae</taxon>
        <taxon>Dimargaris</taxon>
    </lineage>
</organism>
<gene>
    <name evidence="2" type="ORF">BJ085DRAFT_27964</name>
</gene>
<dbReference type="AlphaFoldDB" id="A0A4P9ZQR4"/>
<protein>
    <submittedName>
        <fullName evidence="2">Uncharacterized protein</fullName>
    </submittedName>
</protein>
<proteinExistence type="predicted"/>
<dbReference type="Proteomes" id="UP000268162">
    <property type="component" value="Unassembled WGS sequence"/>
</dbReference>
<evidence type="ECO:0000256" key="1">
    <source>
        <dbReference type="SAM" id="MobiDB-lite"/>
    </source>
</evidence>
<sequence>MYPPIPTSGCNTAPTLKSLGCTVHDQLVFATVCMWSSEWGGETVIPPASFLPRSPVTYLEFFSLHSGIVQRLFITGLSGPSTQAGTATASLNSGQSSKSNVRKSLSVNR</sequence>
<evidence type="ECO:0000313" key="2">
    <source>
        <dbReference type="EMBL" id="RKP34982.1"/>
    </source>
</evidence>
<name>A0A4P9ZQR4_9FUNG</name>
<accession>A0A4P9ZQR4</accession>
<feature type="region of interest" description="Disordered" evidence="1">
    <location>
        <begin position="81"/>
        <end position="109"/>
    </location>
</feature>
<dbReference type="EMBL" id="ML003000">
    <property type="protein sequence ID" value="RKP34982.1"/>
    <property type="molecule type" value="Genomic_DNA"/>
</dbReference>